<dbReference type="OrthoDB" id="2660902at2759"/>
<dbReference type="Proteomes" id="UP000054217">
    <property type="component" value="Unassembled WGS sequence"/>
</dbReference>
<dbReference type="AlphaFoldDB" id="A0A0C3J710"/>
<feature type="non-terminal residue" evidence="1">
    <location>
        <position position="1"/>
    </location>
</feature>
<evidence type="ECO:0000313" key="2">
    <source>
        <dbReference type="Proteomes" id="UP000054217"/>
    </source>
</evidence>
<reference evidence="2" key="2">
    <citation type="submission" date="2015-01" db="EMBL/GenBank/DDBJ databases">
        <title>Evolutionary Origins and Diversification of the Mycorrhizal Mutualists.</title>
        <authorList>
            <consortium name="DOE Joint Genome Institute"/>
            <consortium name="Mycorrhizal Genomics Consortium"/>
            <person name="Kohler A."/>
            <person name="Kuo A."/>
            <person name="Nagy L.G."/>
            <person name="Floudas D."/>
            <person name="Copeland A."/>
            <person name="Barry K.W."/>
            <person name="Cichocki N."/>
            <person name="Veneault-Fourrey C."/>
            <person name="LaButti K."/>
            <person name="Lindquist E.A."/>
            <person name="Lipzen A."/>
            <person name="Lundell T."/>
            <person name="Morin E."/>
            <person name="Murat C."/>
            <person name="Riley R."/>
            <person name="Ohm R."/>
            <person name="Sun H."/>
            <person name="Tunlid A."/>
            <person name="Henrissat B."/>
            <person name="Grigoriev I.V."/>
            <person name="Hibbett D.S."/>
            <person name="Martin F."/>
        </authorList>
    </citation>
    <scope>NUCLEOTIDE SEQUENCE [LARGE SCALE GENOMIC DNA]</scope>
    <source>
        <strain evidence="2">Marx 270</strain>
    </source>
</reference>
<reference evidence="1 2" key="1">
    <citation type="submission" date="2014-04" db="EMBL/GenBank/DDBJ databases">
        <authorList>
            <consortium name="DOE Joint Genome Institute"/>
            <person name="Kuo A."/>
            <person name="Kohler A."/>
            <person name="Costa M.D."/>
            <person name="Nagy L.G."/>
            <person name="Floudas D."/>
            <person name="Copeland A."/>
            <person name="Barry K.W."/>
            <person name="Cichocki N."/>
            <person name="Veneault-Fourrey C."/>
            <person name="LaButti K."/>
            <person name="Lindquist E.A."/>
            <person name="Lipzen A."/>
            <person name="Lundell T."/>
            <person name="Morin E."/>
            <person name="Murat C."/>
            <person name="Sun H."/>
            <person name="Tunlid A."/>
            <person name="Henrissat B."/>
            <person name="Grigoriev I.V."/>
            <person name="Hibbett D.S."/>
            <person name="Martin F."/>
            <person name="Nordberg H.P."/>
            <person name="Cantor M.N."/>
            <person name="Hua S.X."/>
        </authorList>
    </citation>
    <scope>NUCLEOTIDE SEQUENCE [LARGE SCALE GENOMIC DNA]</scope>
    <source>
        <strain evidence="1 2">Marx 270</strain>
    </source>
</reference>
<name>A0A0C3J710_PISTI</name>
<organism evidence="1 2">
    <name type="scientific">Pisolithus tinctorius Marx 270</name>
    <dbReference type="NCBI Taxonomy" id="870435"/>
    <lineage>
        <taxon>Eukaryota</taxon>
        <taxon>Fungi</taxon>
        <taxon>Dikarya</taxon>
        <taxon>Basidiomycota</taxon>
        <taxon>Agaricomycotina</taxon>
        <taxon>Agaricomycetes</taxon>
        <taxon>Agaricomycetidae</taxon>
        <taxon>Boletales</taxon>
        <taxon>Sclerodermatineae</taxon>
        <taxon>Pisolithaceae</taxon>
        <taxon>Pisolithus</taxon>
    </lineage>
</organism>
<evidence type="ECO:0000313" key="1">
    <source>
        <dbReference type="EMBL" id="KIN93471.1"/>
    </source>
</evidence>
<dbReference type="InParanoid" id="A0A0C3J710"/>
<gene>
    <name evidence="1" type="ORF">M404DRAFT_93934</name>
</gene>
<proteinExistence type="predicted"/>
<feature type="non-terminal residue" evidence="1">
    <location>
        <position position="71"/>
    </location>
</feature>
<protein>
    <submittedName>
        <fullName evidence="1">Uncharacterized protein</fullName>
    </submittedName>
</protein>
<dbReference type="EMBL" id="KN832165">
    <property type="protein sequence ID" value="KIN93471.1"/>
    <property type="molecule type" value="Genomic_DNA"/>
</dbReference>
<keyword evidence="2" id="KW-1185">Reference proteome</keyword>
<dbReference type="HOGENOM" id="CLU_180954_0_0_1"/>
<dbReference type="STRING" id="870435.A0A0C3J710"/>
<accession>A0A0C3J710</accession>
<sequence length="71" mass="8181">NTLLGQMGAGHTYEDLASSNSTKNIIMTIEREFPWWGELHRWWHTNPAYNSTWSAADSGQDFARHAVELFK</sequence>